<reference evidence="1 2" key="1">
    <citation type="journal article" date="2022" name="New Phytol.">
        <title>Ecological generalism drives hyperdiversity of secondary metabolite gene clusters in xylarialean endophytes.</title>
        <authorList>
            <person name="Franco M.E.E."/>
            <person name="Wisecaver J.H."/>
            <person name="Arnold A.E."/>
            <person name="Ju Y.M."/>
            <person name="Slot J.C."/>
            <person name="Ahrendt S."/>
            <person name="Moore L.P."/>
            <person name="Eastman K.E."/>
            <person name="Scott K."/>
            <person name="Konkel Z."/>
            <person name="Mondo S.J."/>
            <person name="Kuo A."/>
            <person name="Hayes R.D."/>
            <person name="Haridas S."/>
            <person name="Andreopoulos B."/>
            <person name="Riley R."/>
            <person name="LaButti K."/>
            <person name="Pangilinan J."/>
            <person name="Lipzen A."/>
            <person name="Amirebrahimi M."/>
            <person name="Yan J."/>
            <person name="Adam C."/>
            <person name="Keymanesh K."/>
            <person name="Ng V."/>
            <person name="Louie K."/>
            <person name="Northen T."/>
            <person name="Drula E."/>
            <person name="Henrissat B."/>
            <person name="Hsieh H.M."/>
            <person name="Youens-Clark K."/>
            <person name="Lutzoni F."/>
            <person name="Miadlikowska J."/>
            <person name="Eastwood D.C."/>
            <person name="Hamelin R.C."/>
            <person name="Grigoriev I.V."/>
            <person name="U'Ren J.M."/>
        </authorList>
    </citation>
    <scope>NUCLEOTIDE SEQUENCE [LARGE SCALE GENOMIC DNA]</scope>
    <source>
        <strain evidence="1 2">ER1909</strain>
    </source>
</reference>
<dbReference type="Proteomes" id="UP001497680">
    <property type="component" value="Unassembled WGS sequence"/>
</dbReference>
<keyword evidence="2" id="KW-1185">Reference proteome</keyword>
<comment type="caution">
    <text evidence="1">The sequence shown here is derived from an EMBL/GenBank/DDBJ whole genome shotgun (WGS) entry which is preliminary data.</text>
</comment>
<evidence type="ECO:0000313" key="2">
    <source>
        <dbReference type="Proteomes" id="UP001497680"/>
    </source>
</evidence>
<dbReference type="EMBL" id="MU394415">
    <property type="protein sequence ID" value="KAI6080935.1"/>
    <property type="molecule type" value="Genomic_DNA"/>
</dbReference>
<evidence type="ECO:0000313" key="1">
    <source>
        <dbReference type="EMBL" id="KAI6080935.1"/>
    </source>
</evidence>
<sequence length="920" mass="104293">MGSYEFNDAKGWWYTFFHDRGKYKLGLRHQVMLYYAASVKYPTGPAYFAEDGMGRPVNNNQRFDCTIDPSSGEFEPLCIQGRDSLRMLENSTWDRTLIRNASPITLRVARFPFQGLPSHKRDTTDQWNSADWAFVSMRWFLASLVLGTGLADFINWCKMMNFDDPNQRNGTDSNKYLPFLFNDSRYPRIARNRLENKAEVRENQPLYSGPVTNDVGTYRAFRPRYLCYLKDDWFDMSSDEWFEVKPVTLNDQTPYIFISYSKTQFFKDRGVNKKRDDENGELFKAYIRGGLLQMRDNGSSHKPRAFWFDALCQLQEACNEYTGERHEITDAQERERLKDYDVYTMSDIIRGAERTLIFSQISVEDQKSGKVLAESDAASALRLWGRRVWTLPEVLLSRGDNVTVVCVAASGHLKLFMPDVDKVRLAELAWEDAHISRQLIEHFRSLPLSRLEFVRFAVQCIHNRNLEWFLPGDRSYALMGLLRLRPPIDSTDSSFTAFARLSLSQDSDRLMERLICLLPKIQQKSWEEMSDQYSSSLWDVYPSTQVCGVGENDTIIVDGLKGAMIQWSKFPTLDLLNKMTLLRIIILLVVGYVPLFLLCFGIAKAATAAINHGIAEKAASQDAKISAALLILWLGISILMPMAYKSLYKGKLWNVEPGLFGVEGYVPLEDLEEKLFGLRLHRLQWSTNGSPLSRHQVRRGYEAGCEEYRSDEIIDEGFSSRAELGKSIHTYPIEGIDPLSKCSRCEWGNGVSCDAHPTPASASVMENSRYGDLKLFTLIDTVSMTATLFESAGPPVALLAGGEEGGMQRALACSYDITTGTMHRETVLRVPTLTLETMHGMPRVRLGLASSFKFRHQQSDTSTAYVSPVTMGNSQDKPSYSITTLEDSTTDIPLLDRPALSSANANGMAKAKGWLYQTLS</sequence>
<proteinExistence type="predicted"/>
<gene>
    <name evidence="1" type="ORF">F4821DRAFT_41286</name>
</gene>
<name>A0ACC0CKQ5_9PEZI</name>
<organism evidence="1 2">
    <name type="scientific">Hypoxylon rubiginosum</name>
    <dbReference type="NCBI Taxonomy" id="110542"/>
    <lineage>
        <taxon>Eukaryota</taxon>
        <taxon>Fungi</taxon>
        <taxon>Dikarya</taxon>
        <taxon>Ascomycota</taxon>
        <taxon>Pezizomycotina</taxon>
        <taxon>Sordariomycetes</taxon>
        <taxon>Xylariomycetidae</taxon>
        <taxon>Xylariales</taxon>
        <taxon>Hypoxylaceae</taxon>
        <taxon>Hypoxylon</taxon>
    </lineage>
</organism>
<accession>A0ACC0CKQ5</accession>
<protein>
    <submittedName>
        <fullName evidence="1">Uncharacterized protein</fullName>
    </submittedName>
</protein>